<reference evidence="1" key="1">
    <citation type="submission" date="2019-09" db="EMBL/GenBank/DDBJ databases">
        <title>Draft genome information of white flower Hibiscus syriacus.</title>
        <authorList>
            <person name="Kim Y.-M."/>
        </authorList>
    </citation>
    <scope>NUCLEOTIDE SEQUENCE [LARGE SCALE GENOMIC DNA]</scope>
    <source>
        <strain evidence="1">YM2019G1</strain>
    </source>
</reference>
<dbReference type="Proteomes" id="UP000436088">
    <property type="component" value="Unassembled WGS sequence"/>
</dbReference>
<sequence>MKSKGHQHGMVRTYRVLPFLRPESQFVQQLDSPMIEGVFTKVPTKPTDHSKFTGRCGKPRCLECRMHPACKSKDKAKGSL</sequence>
<accession>A0A6A2WD50</accession>
<dbReference type="PANTHER" id="PTHR34278">
    <property type="entry name" value="PROTEIN THI031, PUTATIVE-RELATED"/>
    <property type="match status" value="1"/>
</dbReference>
<comment type="caution">
    <text evidence="1">The sequence shown here is derived from an EMBL/GenBank/DDBJ whole genome shotgun (WGS) entry which is preliminary data.</text>
</comment>
<gene>
    <name evidence="1" type="ORF">F3Y22_tig00117017pilonHSYRG00485</name>
</gene>
<organism evidence="1 2">
    <name type="scientific">Hibiscus syriacus</name>
    <name type="common">Rose of Sharon</name>
    <dbReference type="NCBI Taxonomy" id="106335"/>
    <lineage>
        <taxon>Eukaryota</taxon>
        <taxon>Viridiplantae</taxon>
        <taxon>Streptophyta</taxon>
        <taxon>Embryophyta</taxon>
        <taxon>Tracheophyta</taxon>
        <taxon>Spermatophyta</taxon>
        <taxon>Magnoliopsida</taxon>
        <taxon>eudicotyledons</taxon>
        <taxon>Gunneridae</taxon>
        <taxon>Pentapetalae</taxon>
        <taxon>rosids</taxon>
        <taxon>malvids</taxon>
        <taxon>Malvales</taxon>
        <taxon>Malvaceae</taxon>
        <taxon>Malvoideae</taxon>
        <taxon>Hibiscus</taxon>
    </lineage>
</organism>
<proteinExistence type="predicted"/>
<evidence type="ECO:0000313" key="2">
    <source>
        <dbReference type="Proteomes" id="UP000436088"/>
    </source>
</evidence>
<protein>
    <submittedName>
        <fullName evidence="1">Calcium-binding site</fullName>
    </submittedName>
</protein>
<evidence type="ECO:0000313" key="1">
    <source>
        <dbReference type="EMBL" id="KAE8655818.1"/>
    </source>
</evidence>
<keyword evidence="2" id="KW-1185">Reference proteome</keyword>
<dbReference type="PANTHER" id="PTHR34278:SF1">
    <property type="entry name" value="PROTEIN THI031, PUTATIVE-RELATED"/>
    <property type="match status" value="1"/>
</dbReference>
<name>A0A6A2WD50_HIBSY</name>
<dbReference type="AlphaFoldDB" id="A0A6A2WD50"/>
<dbReference type="EMBL" id="VEPZ02001775">
    <property type="protein sequence ID" value="KAE8655818.1"/>
    <property type="molecule type" value="Genomic_DNA"/>
</dbReference>